<dbReference type="PANTHER" id="PTHR43611:SF3">
    <property type="entry name" value="FLAVIN MONONUCLEOTIDE HYDROLASE 1, CHLOROPLATIC"/>
    <property type="match status" value="1"/>
</dbReference>
<dbReference type="PANTHER" id="PTHR43611">
    <property type="entry name" value="ALPHA-D-GLUCOSE 1-PHOSPHATE PHOSPHATASE"/>
    <property type="match status" value="1"/>
</dbReference>
<dbReference type="Gene3D" id="1.10.150.240">
    <property type="entry name" value="Putative phosphatase, domain 2"/>
    <property type="match status" value="1"/>
</dbReference>
<gene>
    <name evidence="1" type="ORF">A2Z33_02395</name>
</gene>
<evidence type="ECO:0008006" key="3">
    <source>
        <dbReference type="Google" id="ProtNLM"/>
    </source>
</evidence>
<comment type="caution">
    <text evidence="1">The sequence shown here is derived from an EMBL/GenBank/DDBJ whole genome shotgun (WGS) entry which is preliminary data.</text>
</comment>
<dbReference type="SUPFAM" id="SSF56784">
    <property type="entry name" value="HAD-like"/>
    <property type="match status" value="1"/>
</dbReference>
<dbReference type="Gene3D" id="3.40.50.1000">
    <property type="entry name" value="HAD superfamily/HAD-like"/>
    <property type="match status" value="1"/>
</dbReference>
<dbReference type="CDD" id="cd02603">
    <property type="entry name" value="HAD_sEH-N_like"/>
    <property type="match status" value="1"/>
</dbReference>
<dbReference type="InterPro" id="IPR006439">
    <property type="entry name" value="HAD-SF_hydro_IA"/>
</dbReference>
<sequence>MITTLIFDIGGVLITPSEKITPFILSQMFGIPLETAVGVYKESVERLRAGQLTVRDLVEQLRVRYAASAHVPDLETEYGRYYKTQAIINTAVMDIIRRVAGRFQVVAFSNMNDLHVRCNRERDMFRYFRKVYLSAVTGLVKPSREAFDHLLGDLGISPDECFYVDDKAENTDAGTSLGMSTYLFDSAMQLEGYMQKVGLLS</sequence>
<dbReference type="EMBL" id="MFJD01000016">
    <property type="protein sequence ID" value="OGG01374.1"/>
    <property type="molecule type" value="Genomic_DNA"/>
</dbReference>
<dbReference type="Pfam" id="PF00702">
    <property type="entry name" value="Hydrolase"/>
    <property type="match status" value="1"/>
</dbReference>
<dbReference type="InterPro" id="IPR036412">
    <property type="entry name" value="HAD-like_sf"/>
</dbReference>
<reference evidence="1 2" key="1">
    <citation type="journal article" date="2016" name="Nat. Commun.">
        <title>Thousands of microbial genomes shed light on interconnected biogeochemical processes in an aquifer system.</title>
        <authorList>
            <person name="Anantharaman K."/>
            <person name="Brown C.T."/>
            <person name="Hug L.A."/>
            <person name="Sharon I."/>
            <person name="Castelle C.J."/>
            <person name="Probst A.J."/>
            <person name="Thomas B.C."/>
            <person name="Singh A."/>
            <person name="Wilkins M.J."/>
            <person name="Karaoz U."/>
            <person name="Brodie E.L."/>
            <person name="Williams K.H."/>
            <person name="Hubbard S.S."/>
            <person name="Banfield J.F."/>
        </authorList>
    </citation>
    <scope>NUCLEOTIDE SEQUENCE [LARGE SCALE GENOMIC DNA]</scope>
</reference>
<dbReference type="InterPro" id="IPR023214">
    <property type="entry name" value="HAD_sf"/>
</dbReference>
<dbReference type="AlphaFoldDB" id="A0A1F5YMP0"/>
<dbReference type="SFLD" id="SFLDG01129">
    <property type="entry name" value="C1.5:_HAD__Beta-PGM__Phosphata"/>
    <property type="match status" value="1"/>
</dbReference>
<dbReference type="STRING" id="1798374.A2Z33_02395"/>
<dbReference type="NCBIfam" id="TIGR01509">
    <property type="entry name" value="HAD-SF-IA-v3"/>
    <property type="match status" value="1"/>
</dbReference>
<evidence type="ECO:0000313" key="1">
    <source>
        <dbReference type="EMBL" id="OGG01374.1"/>
    </source>
</evidence>
<name>A0A1F5YMP0_9BACT</name>
<protein>
    <recommendedName>
        <fullName evidence="3">Haloacid dehalogenase</fullName>
    </recommendedName>
</protein>
<dbReference type="InterPro" id="IPR023198">
    <property type="entry name" value="PGP-like_dom2"/>
</dbReference>
<organism evidence="1 2">
    <name type="scientific">Candidatus Gottesmanbacteria bacterium RBG_16_52_11</name>
    <dbReference type="NCBI Taxonomy" id="1798374"/>
    <lineage>
        <taxon>Bacteria</taxon>
        <taxon>Candidatus Gottesmaniibacteriota</taxon>
    </lineage>
</organism>
<dbReference type="SFLD" id="SFLDS00003">
    <property type="entry name" value="Haloacid_Dehalogenase"/>
    <property type="match status" value="1"/>
</dbReference>
<dbReference type="Proteomes" id="UP000178448">
    <property type="component" value="Unassembled WGS sequence"/>
</dbReference>
<proteinExistence type="predicted"/>
<accession>A0A1F5YMP0</accession>
<evidence type="ECO:0000313" key="2">
    <source>
        <dbReference type="Proteomes" id="UP000178448"/>
    </source>
</evidence>